<dbReference type="SUPFAM" id="SSF54427">
    <property type="entry name" value="NTF2-like"/>
    <property type="match status" value="1"/>
</dbReference>
<dbReference type="RefSeq" id="WP_188911247.1">
    <property type="nucleotide sequence ID" value="NZ_BMIQ01000006.1"/>
</dbReference>
<evidence type="ECO:0000313" key="1">
    <source>
        <dbReference type="EMBL" id="GGE15011.1"/>
    </source>
</evidence>
<protein>
    <recommendedName>
        <fullName evidence="3">SnoaL-like protein</fullName>
    </recommendedName>
</protein>
<accession>A0A916ZUT7</accession>
<dbReference type="InterPro" id="IPR032710">
    <property type="entry name" value="NTF2-like_dom_sf"/>
</dbReference>
<reference evidence="1" key="1">
    <citation type="journal article" date="2014" name="Int. J. Syst. Evol. Microbiol.">
        <title>Complete genome sequence of Corynebacterium casei LMG S-19264T (=DSM 44701T), isolated from a smear-ripened cheese.</title>
        <authorList>
            <consortium name="US DOE Joint Genome Institute (JGI-PGF)"/>
            <person name="Walter F."/>
            <person name="Albersmeier A."/>
            <person name="Kalinowski J."/>
            <person name="Ruckert C."/>
        </authorList>
    </citation>
    <scope>NUCLEOTIDE SEQUENCE</scope>
    <source>
        <strain evidence="1">CGMCC 1.15367</strain>
    </source>
</reference>
<comment type="caution">
    <text evidence="1">The sequence shown here is derived from an EMBL/GenBank/DDBJ whole genome shotgun (WGS) entry which is preliminary data.</text>
</comment>
<organism evidence="1 2">
    <name type="scientific">Aureimonas endophytica</name>
    <dbReference type="NCBI Taxonomy" id="2027858"/>
    <lineage>
        <taxon>Bacteria</taxon>
        <taxon>Pseudomonadati</taxon>
        <taxon>Pseudomonadota</taxon>
        <taxon>Alphaproteobacteria</taxon>
        <taxon>Hyphomicrobiales</taxon>
        <taxon>Aurantimonadaceae</taxon>
        <taxon>Aureimonas</taxon>
    </lineage>
</organism>
<name>A0A916ZUT7_9HYPH</name>
<dbReference type="EMBL" id="BMIQ01000006">
    <property type="protein sequence ID" value="GGE15011.1"/>
    <property type="molecule type" value="Genomic_DNA"/>
</dbReference>
<evidence type="ECO:0000313" key="2">
    <source>
        <dbReference type="Proteomes" id="UP000644699"/>
    </source>
</evidence>
<dbReference type="AlphaFoldDB" id="A0A916ZUT7"/>
<reference evidence="1" key="2">
    <citation type="submission" date="2020-09" db="EMBL/GenBank/DDBJ databases">
        <authorList>
            <person name="Sun Q."/>
            <person name="Zhou Y."/>
        </authorList>
    </citation>
    <scope>NUCLEOTIDE SEQUENCE</scope>
    <source>
        <strain evidence="1">CGMCC 1.15367</strain>
    </source>
</reference>
<sequence>MPFDANPFPLEDADRHAIWEMLVRQDIDGFVARDWSIFASCFRADGFLGLDAAGSLDPQDWTPRFPTVAAYRDAWLADAGRAAATRYAEPLREALFRATNMRDIRLAGAAATARKTFDDTIALADGGRQVLNWQSVFFCEKGMEGWKITGFVGFLPYVTSRDG</sequence>
<keyword evidence="2" id="KW-1185">Reference proteome</keyword>
<proteinExistence type="predicted"/>
<evidence type="ECO:0008006" key="3">
    <source>
        <dbReference type="Google" id="ProtNLM"/>
    </source>
</evidence>
<dbReference type="Proteomes" id="UP000644699">
    <property type="component" value="Unassembled WGS sequence"/>
</dbReference>
<gene>
    <name evidence="1" type="ORF">GCM10011390_37650</name>
</gene>